<organism evidence="1 2">
    <name type="scientific">Escherichia coli</name>
    <dbReference type="NCBI Taxonomy" id="562"/>
    <lineage>
        <taxon>Bacteria</taxon>
        <taxon>Pseudomonadati</taxon>
        <taxon>Pseudomonadota</taxon>
        <taxon>Gammaproteobacteria</taxon>
        <taxon>Enterobacterales</taxon>
        <taxon>Enterobacteriaceae</taxon>
        <taxon>Escherichia</taxon>
    </lineage>
</organism>
<dbReference type="AlphaFoldDB" id="A0A6N8NUD4"/>
<accession>A0A6N8NUD4</accession>
<name>A0A6N8NUD4_ECOLX</name>
<feature type="non-terminal residue" evidence="1">
    <location>
        <position position="1"/>
    </location>
</feature>
<sequence length="22" mass="2685">WDYVKKTGEFDSRVIFYTYPVA</sequence>
<protein>
    <submittedName>
        <fullName evidence="1">Class F sortase</fullName>
    </submittedName>
</protein>
<evidence type="ECO:0000313" key="2">
    <source>
        <dbReference type="Proteomes" id="UP000436482"/>
    </source>
</evidence>
<proteinExistence type="predicted"/>
<dbReference type="EMBL" id="WTQQ01002467">
    <property type="protein sequence ID" value="MWR93368.1"/>
    <property type="molecule type" value="Genomic_DNA"/>
</dbReference>
<comment type="caution">
    <text evidence="1">The sequence shown here is derived from an EMBL/GenBank/DDBJ whole genome shotgun (WGS) entry which is preliminary data.</text>
</comment>
<reference evidence="1 2" key="1">
    <citation type="submission" date="2019-12" db="EMBL/GenBank/DDBJ databases">
        <title>Enteriobacteria Tanzani isolates_8377-8380.</title>
        <authorList>
            <person name="Subbiah M."/>
            <person name="Call D."/>
        </authorList>
    </citation>
    <scope>NUCLEOTIDE SEQUENCE [LARGE SCALE GENOMIC DNA]</scope>
    <source>
        <strain evidence="1 2">8379wE6</strain>
    </source>
</reference>
<gene>
    <name evidence="1" type="ORF">GP979_34705</name>
</gene>
<dbReference type="Proteomes" id="UP000436482">
    <property type="component" value="Unassembled WGS sequence"/>
</dbReference>
<evidence type="ECO:0000313" key="1">
    <source>
        <dbReference type="EMBL" id="MWR93368.1"/>
    </source>
</evidence>